<name>A0AAN9M0F3_CANGL</name>
<accession>A0AAN9M0F3</accession>
<dbReference type="AlphaFoldDB" id="A0AAN9M0F3"/>
<proteinExistence type="predicted"/>
<dbReference type="EMBL" id="JAYMYQ010000003">
    <property type="protein sequence ID" value="KAK7345434.1"/>
    <property type="molecule type" value="Genomic_DNA"/>
</dbReference>
<organism evidence="1 2">
    <name type="scientific">Canavalia gladiata</name>
    <name type="common">Sword bean</name>
    <name type="synonym">Dolichos gladiatus</name>
    <dbReference type="NCBI Taxonomy" id="3824"/>
    <lineage>
        <taxon>Eukaryota</taxon>
        <taxon>Viridiplantae</taxon>
        <taxon>Streptophyta</taxon>
        <taxon>Embryophyta</taxon>
        <taxon>Tracheophyta</taxon>
        <taxon>Spermatophyta</taxon>
        <taxon>Magnoliopsida</taxon>
        <taxon>eudicotyledons</taxon>
        <taxon>Gunneridae</taxon>
        <taxon>Pentapetalae</taxon>
        <taxon>rosids</taxon>
        <taxon>fabids</taxon>
        <taxon>Fabales</taxon>
        <taxon>Fabaceae</taxon>
        <taxon>Papilionoideae</taxon>
        <taxon>50 kb inversion clade</taxon>
        <taxon>NPAAA clade</taxon>
        <taxon>indigoferoid/millettioid clade</taxon>
        <taxon>Phaseoleae</taxon>
        <taxon>Canavalia</taxon>
    </lineage>
</organism>
<protein>
    <submittedName>
        <fullName evidence="1">Uncharacterized protein</fullName>
    </submittedName>
</protein>
<sequence length="84" mass="9231">MSGILTTTEMLGEENVKSGQMQSCKRETTYSKLKISIIQICATLNNGIPQNSQILHTKLNTIKELTSNGQRDNAARIGGSRDSY</sequence>
<keyword evidence="2" id="KW-1185">Reference proteome</keyword>
<comment type="caution">
    <text evidence="1">The sequence shown here is derived from an EMBL/GenBank/DDBJ whole genome shotgun (WGS) entry which is preliminary data.</text>
</comment>
<gene>
    <name evidence="1" type="ORF">VNO77_16038</name>
</gene>
<dbReference type="Proteomes" id="UP001367508">
    <property type="component" value="Unassembled WGS sequence"/>
</dbReference>
<reference evidence="1 2" key="1">
    <citation type="submission" date="2024-01" db="EMBL/GenBank/DDBJ databases">
        <title>The genomes of 5 underutilized Papilionoideae crops provide insights into root nodulation and disease resistanc.</title>
        <authorList>
            <person name="Jiang F."/>
        </authorList>
    </citation>
    <scope>NUCLEOTIDE SEQUENCE [LARGE SCALE GENOMIC DNA]</scope>
    <source>
        <strain evidence="1">LVBAO_FW01</strain>
        <tissue evidence="1">Leaves</tissue>
    </source>
</reference>
<evidence type="ECO:0000313" key="1">
    <source>
        <dbReference type="EMBL" id="KAK7345434.1"/>
    </source>
</evidence>
<evidence type="ECO:0000313" key="2">
    <source>
        <dbReference type="Proteomes" id="UP001367508"/>
    </source>
</evidence>